<evidence type="ECO:0000256" key="8">
    <source>
        <dbReference type="ARBA" id="ARBA00023146"/>
    </source>
</evidence>
<protein>
    <recommendedName>
        <fullName evidence="3">Methionine--tRNA ligase</fullName>
        <ecNumber evidence="2">6.1.1.10</ecNumber>
    </recommendedName>
    <alternativeName>
        <fullName evidence="9">Methionyl-tRNA synthetase</fullName>
    </alternativeName>
</protein>
<keyword evidence="8 10" id="KW-0030">Aminoacyl-tRNA synthetase</keyword>
<dbReference type="PATRIC" id="fig|1618669.3.peg.120"/>
<dbReference type="InterPro" id="IPR033911">
    <property type="entry name" value="MetRS_core"/>
</dbReference>
<organism evidence="12 13">
    <name type="scientific">Candidatus Kaiserbacteria bacterium GW2011_GWA2_49_19</name>
    <dbReference type="NCBI Taxonomy" id="1618669"/>
    <lineage>
        <taxon>Bacteria</taxon>
        <taxon>Candidatus Kaiseribacteriota</taxon>
    </lineage>
</organism>
<evidence type="ECO:0000256" key="10">
    <source>
        <dbReference type="RuleBase" id="RU363039"/>
    </source>
</evidence>
<evidence type="ECO:0000256" key="4">
    <source>
        <dbReference type="ARBA" id="ARBA00022598"/>
    </source>
</evidence>
<proteinExistence type="inferred from homology"/>
<dbReference type="GO" id="GO:0006431">
    <property type="term" value="P:methionyl-tRNA aminoacylation"/>
    <property type="evidence" value="ECO:0007669"/>
    <property type="project" value="InterPro"/>
</dbReference>
<evidence type="ECO:0000256" key="7">
    <source>
        <dbReference type="ARBA" id="ARBA00022917"/>
    </source>
</evidence>
<dbReference type="InterPro" id="IPR014758">
    <property type="entry name" value="Met-tRNA_synth"/>
</dbReference>
<dbReference type="EMBL" id="LCPZ01000002">
    <property type="protein sequence ID" value="KKW09393.1"/>
    <property type="molecule type" value="Genomic_DNA"/>
</dbReference>
<reference evidence="12 13" key="1">
    <citation type="journal article" date="2015" name="Nature">
        <title>rRNA introns, odd ribosomes, and small enigmatic genomes across a large radiation of phyla.</title>
        <authorList>
            <person name="Brown C.T."/>
            <person name="Hug L.A."/>
            <person name="Thomas B.C."/>
            <person name="Sharon I."/>
            <person name="Castelle C.J."/>
            <person name="Singh A."/>
            <person name="Wilkins M.J."/>
            <person name="Williams K.H."/>
            <person name="Banfield J.F."/>
        </authorList>
    </citation>
    <scope>NUCLEOTIDE SEQUENCE [LARGE SCALE GENOMIC DNA]</scope>
</reference>
<feature type="domain" description="Methionyl/Leucyl tRNA synthetase" evidence="11">
    <location>
        <begin position="143"/>
        <end position="369"/>
    </location>
</feature>
<evidence type="ECO:0000256" key="1">
    <source>
        <dbReference type="ARBA" id="ARBA00003314"/>
    </source>
</evidence>
<dbReference type="InterPro" id="IPR014729">
    <property type="entry name" value="Rossmann-like_a/b/a_fold"/>
</dbReference>
<evidence type="ECO:0000256" key="6">
    <source>
        <dbReference type="ARBA" id="ARBA00022840"/>
    </source>
</evidence>
<evidence type="ECO:0000256" key="3">
    <source>
        <dbReference type="ARBA" id="ARBA00018753"/>
    </source>
</evidence>
<keyword evidence="4 10" id="KW-0436">Ligase</keyword>
<keyword evidence="6 10" id="KW-0067">ATP-binding</keyword>
<dbReference type="InterPro" id="IPR009080">
    <property type="entry name" value="tRNAsynth_Ia_anticodon-bd"/>
</dbReference>
<evidence type="ECO:0000256" key="2">
    <source>
        <dbReference type="ARBA" id="ARBA00012838"/>
    </source>
</evidence>
<dbReference type="InterPro" id="IPR023457">
    <property type="entry name" value="Met-tRNA_synth_2"/>
</dbReference>
<sequence>MQKNAFYLTTTLPYVNAEPHIGFALEIVHADIAARYHKLREDEVFLNTGTDEHGIKIYRRALEEGKDTQEYVDEYAGKFRALKDKLNLYPDLHFIRTTDSHHKEAAQEFWRRCLKKGDIYKKNYQIKYCVGCELEKTDSELEGGRCPIHQNLEIELISEENYFFRWSKYQKELLLLYKRQPDLVVPDFRFNEIKKFVETGLEDFSISRLKKKMPWGVSVPDDEEHVMFVWFDALINYISTLGWPEDEVNFTKFWGTVEHPNGIQMAGKDQIRQQAAMWQAMLMSAGLPPSKQILIHGFVNVGGQKMSKSLGNVIDPIAIVDEYGADALRYYLARHIHPFEDSDFTMEKFKEAYNANLANGLGNLVARIMKLSEQYLPEPVIIPHVSEGPAAVQSESYLNWYREALEKFNMQVAADQIWDLIQTLDEQITLNKPFEIAKRDLNEGRGIIADLVGDLHLLAYMLSPFMPQSSESIIDAVHTNKKPKNLFPRKE</sequence>
<dbReference type="GO" id="GO:0004825">
    <property type="term" value="F:methionine-tRNA ligase activity"/>
    <property type="evidence" value="ECO:0007669"/>
    <property type="project" value="UniProtKB-EC"/>
</dbReference>
<dbReference type="PANTHER" id="PTHR43326">
    <property type="entry name" value="METHIONYL-TRNA SYNTHETASE"/>
    <property type="match status" value="1"/>
</dbReference>
<dbReference type="EC" id="6.1.1.10" evidence="2"/>
<evidence type="ECO:0000313" key="12">
    <source>
        <dbReference type="EMBL" id="KKW09393.1"/>
    </source>
</evidence>
<keyword evidence="5 10" id="KW-0547">Nucleotide-binding</keyword>
<comment type="caution">
    <text evidence="12">The sequence shown here is derived from an EMBL/GenBank/DDBJ whole genome shotgun (WGS) entry which is preliminary data.</text>
</comment>
<keyword evidence="7 10" id="KW-0648">Protein biosynthesis</keyword>
<evidence type="ECO:0000313" key="13">
    <source>
        <dbReference type="Proteomes" id="UP000033965"/>
    </source>
</evidence>
<name>A0A0G1VS99_9BACT</name>
<dbReference type="AlphaFoldDB" id="A0A0G1VS99"/>
<dbReference type="CDD" id="cd00814">
    <property type="entry name" value="MetRS_core"/>
    <property type="match status" value="1"/>
</dbReference>
<comment type="function">
    <text evidence="1">Is required not only for elongation of protein synthesis but also for the initiation of all mRNA translation through initiator tRNA(fMet) aminoacylation.</text>
</comment>
<accession>A0A0G1VS99</accession>
<dbReference type="Gene3D" id="1.10.730.10">
    <property type="entry name" value="Isoleucyl-tRNA Synthetase, Domain 1"/>
    <property type="match status" value="1"/>
</dbReference>
<dbReference type="PANTHER" id="PTHR43326:SF1">
    <property type="entry name" value="METHIONINE--TRNA LIGASE, MITOCHONDRIAL"/>
    <property type="match status" value="1"/>
</dbReference>
<dbReference type="GO" id="GO:0005524">
    <property type="term" value="F:ATP binding"/>
    <property type="evidence" value="ECO:0007669"/>
    <property type="project" value="UniProtKB-KW"/>
</dbReference>
<dbReference type="SUPFAM" id="SSF52374">
    <property type="entry name" value="Nucleotidylyl transferase"/>
    <property type="match status" value="1"/>
</dbReference>
<dbReference type="Pfam" id="PF09334">
    <property type="entry name" value="tRNA-synt_1g"/>
    <property type="match status" value="1"/>
</dbReference>
<evidence type="ECO:0000256" key="9">
    <source>
        <dbReference type="ARBA" id="ARBA00030904"/>
    </source>
</evidence>
<evidence type="ECO:0000256" key="5">
    <source>
        <dbReference type="ARBA" id="ARBA00022741"/>
    </source>
</evidence>
<dbReference type="Gene3D" id="2.170.220.10">
    <property type="match status" value="1"/>
</dbReference>
<evidence type="ECO:0000259" key="11">
    <source>
        <dbReference type="Pfam" id="PF09334"/>
    </source>
</evidence>
<dbReference type="Proteomes" id="UP000033965">
    <property type="component" value="Unassembled WGS sequence"/>
</dbReference>
<dbReference type="InterPro" id="IPR015413">
    <property type="entry name" value="Methionyl/Leucyl_tRNA_Synth"/>
</dbReference>
<comment type="similarity">
    <text evidence="10">Belongs to the class-I aminoacyl-tRNA synthetase family.</text>
</comment>
<dbReference type="Gene3D" id="3.40.50.620">
    <property type="entry name" value="HUPs"/>
    <property type="match status" value="1"/>
</dbReference>
<dbReference type="SUPFAM" id="SSF47323">
    <property type="entry name" value="Anticodon-binding domain of a subclass of class I aminoacyl-tRNA synthetases"/>
    <property type="match status" value="1"/>
</dbReference>
<dbReference type="PRINTS" id="PR01041">
    <property type="entry name" value="TRNASYNTHMET"/>
</dbReference>
<gene>
    <name evidence="12" type="ORF">UY44_C0002G0033</name>
</gene>
<dbReference type="NCBIfam" id="TIGR00398">
    <property type="entry name" value="metG"/>
    <property type="match status" value="1"/>
</dbReference>